<dbReference type="OrthoDB" id="9808725at2"/>
<dbReference type="InterPro" id="IPR000835">
    <property type="entry name" value="HTH_MarR-typ"/>
</dbReference>
<feature type="domain" description="HTH marR-type" evidence="4">
    <location>
        <begin position="1"/>
        <end position="136"/>
    </location>
</feature>
<keyword evidence="1" id="KW-0805">Transcription regulation</keyword>
<reference evidence="5 6" key="1">
    <citation type="journal article" date="2018" name="BMC Genomics">
        <title>Whole genome sequencing and function prediction of 133 gut anaerobes isolated from chicken caecum in pure cultures.</title>
        <authorList>
            <person name="Medvecky M."/>
            <person name="Cejkova D."/>
            <person name="Polansky O."/>
            <person name="Karasova D."/>
            <person name="Kubasova T."/>
            <person name="Cizek A."/>
            <person name="Rychlik I."/>
        </authorList>
    </citation>
    <scope>NUCLEOTIDE SEQUENCE [LARGE SCALE GENOMIC DNA]</scope>
    <source>
        <strain evidence="5 6">An13</strain>
    </source>
</reference>
<dbReference type="InterPro" id="IPR036390">
    <property type="entry name" value="WH_DNA-bd_sf"/>
</dbReference>
<accession>A0A1Y4T369</accession>
<keyword evidence="3" id="KW-0804">Transcription</keyword>
<dbReference type="InterPro" id="IPR036388">
    <property type="entry name" value="WH-like_DNA-bd_sf"/>
</dbReference>
<name>A0A1Y4T369_9FIRM</name>
<dbReference type="SUPFAM" id="SSF46785">
    <property type="entry name" value="Winged helix' DNA-binding domain"/>
    <property type="match status" value="1"/>
</dbReference>
<evidence type="ECO:0000256" key="3">
    <source>
        <dbReference type="ARBA" id="ARBA00023163"/>
    </source>
</evidence>
<dbReference type="PROSITE" id="PS50995">
    <property type="entry name" value="HTH_MARR_2"/>
    <property type="match status" value="1"/>
</dbReference>
<keyword evidence="6" id="KW-1185">Reference proteome</keyword>
<gene>
    <name evidence="5" type="ORF">B5E75_00435</name>
</gene>
<dbReference type="SMART" id="SM00347">
    <property type="entry name" value="HTH_MARR"/>
    <property type="match status" value="1"/>
</dbReference>
<dbReference type="PANTHER" id="PTHR42756:SF1">
    <property type="entry name" value="TRANSCRIPTIONAL REPRESSOR OF EMRAB OPERON"/>
    <property type="match status" value="1"/>
</dbReference>
<keyword evidence="2" id="KW-0238">DNA-binding</keyword>
<dbReference type="GO" id="GO:0003677">
    <property type="term" value="F:DNA binding"/>
    <property type="evidence" value="ECO:0007669"/>
    <property type="project" value="UniProtKB-KW"/>
</dbReference>
<comment type="caution">
    <text evidence="5">The sequence shown here is derived from an EMBL/GenBank/DDBJ whole genome shotgun (WGS) entry which is preliminary data.</text>
</comment>
<dbReference type="RefSeq" id="WP_087356853.1">
    <property type="nucleotide sequence ID" value="NZ_JACJKO010000048.1"/>
</dbReference>
<evidence type="ECO:0000313" key="6">
    <source>
        <dbReference type="Proteomes" id="UP000195305"/>
    </source>
</evidence>
<dbReference type="AlphaFoldDB" id="A0A1Y4T369"/>
<protein>
    <recommendedName>
        <fullName evidence="4">HTH marR-type domain-containing protein</fullName>
    </recommendedName>
</protein>
<dbReference type="Proteomes" id="UP000195305">
    <property type="component" value="Unassembled WGS sequence"/>
</dbReference>
<proteinExistence type="predicted"/>
<dbReference type="Gene3D" id="1.10.10.10">
    <property type="entry name" value="Winged helix-like DNA-binding domain superfamily/Winged helix DNA-binding domain"/>
    <property type="match status" value="1"/>
</dbReference>
<sequence length="140" mass="16494">MLNHEIHFLLLKCFHYSHKLMTQKTSNIGLYPGQPKILECLYEKDGQTPKEIGQTCVLDKSTMTSLIQKMETQQLIYRQNQLNDKRSVLIFLTELGKEKAIEVKRICYEVDQIAYQSLNQKEVNQILNQVLDNLREEYDE</sequence>
<dbReference type="Pfam" id="PF01047">
    <property type="entry name" value="MarR"/>
    <property type="match status" value="1"/>
</dbReference>
<dbReference type="PANTHER" id="PTHR42756">
    <property type="entry name" value="TRANSCRIPTIONAL REGULATOR, MARR"/>
    <property type="match status" value="1"/>
</dbReference>
<evidence type="ECO:0000256" key="2">
    <source>
        <dbReference type="ARBA" id="ARBA00023125"/>
    </source>
</evidence>
<dbReference type="PRINTS" id="PR00598">
    <property type="entry name" value="HTHMARR"/>
</dbReference>
<evidence type="ECO:0000259" key="4">
    <source>
        <dbReference type="PROSITE" id="PS50995"/>
    </source>
</evidence>
<evidence type="ECO:0000256" key="1">
    <source>
        <dbReference type="ARBA" id="ARBA00023015"/>
    </source>
</evidence>
<dbReference type="EMBL" id="NFLJ01000001">
    <property type="protein sequence ID" value="OUQ36638.1"/>
    <property type="molecule type" value="Genomic_DNA"/>
</dbReference>
<organism evidence="5 6">
    <name type="scientific">Massilimicrobiota timonensis</name>
    <dbReference type="NCBI Taxonomy" id="1776392"/>
    <lineage>
        <taxon>Bacteria</taxon>
        <taxon>Bacillati</taxon>
        <taxon>Bacillota</taxon>
        <taxon>Erysipelotrichia</taxon>
        <taxon>Erysipelotrichales</taxon>
        <taxon>Erysipelotrichaceae</taxon>
        <taxon>Massilimicrobiota</taxon>
    </lineage>
</organism>
<evidence type="ECO:0000313" key="5">
    <source>
        <dbReference type="EMBL" id="OUQ36638.1"/>
    </source>
</evidence>
<dbReference type="GO" id="GO:0003700">
    <property type="term" value="F:DNA-binding transcription factor activity"/>
    <property type="evidence" value="ECO:0007669"/>
    <property type="project" value="InterPro"/>
</dbReference>